<dbReference type="SUPFAM" id="SSF54523">
    <property type="entry name" value="Pili subunits"/>
    <property type="match status" value="1"/>
</dbReference>
<evidence type="ECO:0000313" key="10">
    <source>
        <dbReference type="EMBL" id="OGM68841.1"/>
    </source>
</evidence>
<reference evidence="10 11" key="1">
    <citation type="journal article" date="2016" name="Nat. Commun.">
        <title>Thousands of microbial genomes shed light on interconnected biogeochemical processes in an aquifer system.</title>
        <authorList>
            <person name="Anantharaman K."/>
            <person name="Brown C.T."/>
            <person name="Hug L.A."/>
            <person name="Sharon I."/>
            <person name="Castelle C.J."/>
            <person name="Probst A.J."/>
            <person name="Thomas B.C."/>
            <person name="Singh A."/>
            <person name="Wilkins M.J."/>
            <person name="Karaoz U."/>
            <person name="Brodie E.L."/>
            <person name="Williams K.H."/>
            <person name="Hubbard S.S."/>
            <person name="Banfield J.F."/>
        </authorList>
    </citation>
    <scope>NUCLEOTIDE SEQUENCE [LARGE SCALE GENOMIC DNA]</scope>
</reference>
<dbReference type="Pfam" id="PF12019">
    <property type="entry name" value="GspH"/>
    <property type="match status" value="1"/>
</dbReference>
<keyword evidence="7 8" id="KW-0472">Membrane</keyword>
<proteinExistence type="predicted"/>
<dbReference type="GO" id="GO:0015627">
    <property type="term" value="C:type II protein secretion system complex"/>
    <property type="evidence" value="ECO:0007669"/>
    <property type="project" value="InterPro"/>
</dbReference>
<dbReference type="STRING" id="1802525.A2975_00520"/>
<evidence type="ECO:0000259" key="9">
    <source>
        <dbReference type="Pfam" id="PF12019"/>
    </source>
</evidence>
<accession>A0A1F8BXK4</accession>
<keyword evidence="4" id="KW-0997">Cell inner membrane</keyword>
<keyword evidence="6 8" id="KW-1133">Transmembrane helix</keyword>
<keyword evidence="2" id="KW-1003">Cell membrane</keyword>
<dbReference type="Gene3D" id="3.30.700.10">
    <property type="entry name" value="Glycoprotein, Type 4 Pilin"/>
    <property type="match status" value="1"/>
</dbReference>
<evidence type="ECO:0000256" key="1">
    <source>
        <dbReference type="ARBA" id="ARBA00004377"/>
    </source>
</evidence>
<feature type="domain" description="General secretion pathway GspH" evidence="9">
    <location>
        <begin position="45"/>
        <end position="155"/>
    </location>
</feature>
<name>A0A1F8BXK4_9BACT</name>
<dbReference type="InterPro" id="IPR012902">
    <property type="entry name" value="N_methyl_site"/>
</dbReference>
<dbReference type="InterPro" id="IPR022346">
    <property type="entry name" value="T2SS_GspH"/>
</dbReference>
<evidence type="ECO:0000256" key="2">
    <source>
        <dbReference type="ARBA" id="ARBA00022475"/>
    </source>
</evidence>
<evidence type="ECO:0000313" key="11">
    <source>
        <dbReference type="Proteomes" id="UP000178429"/>
    </source>
</evidence>
<dbReference type="Proteomes" id="UP000178429">
    <property type="component" value="Unassembled WGS sequence"/>
</dbReference>
<evidence type="ECO:0000256" key="4">
    <source>
        <dbReference type="ARBA" id="ARBA00022519"/>
    </source>
</evidence>
<evidence type="ECO:0000256" key="7">
    <source>
        <dbReference type="ARBA" id="ARBA00023136"/>
    </source>
</evidence>
<keyword evidence="3" id="KW-0488">Methylation</keyword>
<organism evidence="10 11">
    <name type="scientific">Candidatus Woesebacteria bacterium RIFCSPLOWO2_01_FULL_44_14</name>
    <dbReference type="NCBI Taxonomy" id="1802525"/>
    <lineage>
        <taxon>Bacteria</taxon>
        <taxon>Candidatus Woeseibacteriota</taxon>
    </lineage>
</organism>
<dbReference type="EMBL" id="MGHL01000017">
    <property type="protein sequence ID" value="OGM68841.1"/>
    <property type="molecule type" value="Genomic_DNA"/>
</dbReference>
<evidence type="ECO:0000256" key="5">
    <source>
        <dbReference type="ARBA" id="ARBA00022692"/>
    </source>
</evidence>
<feature type="transmembrane region" description="Helical" evidence="8">
    <location>
        <begin position="12"/>
        <end position="33"/>
    </location>
</feature>
<dbReference type="Pfam" id="PF07963">
    <property type="entry name" value="N_methyl"/>
    <property type="match status" value="1"/>
</dbReference>
<dbReference type="GO" id="GO:0015628">
    <property type="term" value="P:protein secretion by the type II secretion system"/>
    <property type="evidence" value="ECO:0007669"/>
    <property type="project" value="InterPro"/>
</dbReference>
<comment type="caution">
    <text evidence="10">The sequence shown here is derived from an EMBL/GenBank/DDBJ whole genome shotgun (WGS) entry which is preliminary data.</text>
</comment>
<evidence type="ECO:0000256" key="6">
    <source>
        <dbReference type="ARBA" id="ARBA00022989"/>
    </source>
</evidence>
<evidence type="ECO:0000256" key="3">
    <source>
        <dbReference type="ARBA" id="ARBA00022481"/>
    </source>
</evidence>
<comment type="subcellular location">
    <subcellularLocation>
        <location evidence="1">Cell inner membrane</location>
        <topology evidence="1">Single-pass membrane protein</topology>
    </subcellularLocation>
</comment>
<dbReference type="InterPro" id="IPR045584">
    <property type="entry name" value="Pilin-like"/>
</dbReference>
<sequence>MIKNQKFFGYTLIELLVVLSIISTIFGIGFISYRDFSRRQQVTSAMRAIRSDMRSAQERAISGNKPTGCNGTLQGFAFNVRSAQNYRVEAICNTNVTVSNVNLAQNISMSIPATNPIIFLPIGLGTNLPRNQIETIDVTQTATSYSQSISVSWTGEIK</sequence>
<evidence type="ECO:0000256" key="8">
    <source>
        <dbReference type="SAM" id="Phobius"/>
    </source>
</evidence>
<dbReference type="NCBIfam" id="TIGR02532">
    <property type="entry name" value="IV_pilin_GFxxxE"/>
    <property type="match status" value="1"/>
</dbReference>
<dbReference type="GO" id="GO:0005886">
    <property type="term" value="C:plasma membrane"/>
    <property type="evidence" value="ECO:0007669"/>
    <property type="project" value="UniProtKB-SubCell"/>
</dbReference>
<dbReference type="AlphaFoldDB" id="A0A1F8BXK4"/>
<protein>
    <recommendedName>
        <fullName evidence="9">General secretion pathway GspH domain-containing protein</fullName>
    </recommendedName>
</protein>
<keyword evidence="5 8" id="KW-0812">Transmembrane</keyword>
<gene>
    <name evidence="10" type="ORF">A2975_00520</name>
</gene>